<feature type="transmembrane region" description="Helical" evidence="1">
    <location>
        <begin position="67"/>
        <end position="89"/>
    </location>
</feature>
<dbReference type="RefSeq" id="WP_012185423.1">
    <property type="nucleotide sequence ID" value="NC_009954.1"/>
</dbReference>
<dbReference type="EMBL" id="CP000852">
    <property type="protein sequence ID" value="ABW01203.1"/>
    <property type="molecule type" value="Genomic_DNA"/>
</dbReference>
<gene>
    <name evidence="2" type="ordered locus">Cmaq_0357</name>
</gene>
<feature type="transmembrane region" description="Helical" evidence="1">
    <location>
        <begin position="101"/>
        <end position="119"/>
    </location>
</feature>
<feature type="transmembrane region" description="Helical" evidence="1">
    <location>
        <begin position="153"/>
        <end position="173"/>
    </location>
</feature>
<dbReference type="eggNOG" id="arCOG04349">
    <property type="taxonomic scope" value="Archaea"/>
</dbReference>
<feature type="transmembrane region" description="Helical" evidence="1">
    <location>
        <begin position="185"/>
        <end position="207"/>
    </location>
</feature>
<keyword evidence="3" id="KW-1185">Reference proteome</keyword>
<keyword evidence="1" id="KW-1133">Transmembrane helix</keyword>
<organism evidence="2 3">
    <name type="scientific">Caldivirga maquilingensis (strain ATCC 700844 / DSM 13496 / JCM 10307 / IC-167)</name>
    <dbReference type="NCBI Taxonomy" id="397948"/>
    <lineage>
        <taxon>Archaea</taxon>
        <taxon>Thermoproteota</taxon>
        <taxon>Thermoprotei</taxon>
        <taxon>Thermoproteales</taxon>
        <taxon>Thermoproteaceae</taxon>
        <taxon>Caldivirga</taxon>
    </lineage>
</organism>
<dbReference type="InterPro" id="IPR009324">
    <property type="entry name" value="DUF981"/>
</dbReference>
<proteinExistence type="predicted"/>
<reference evidence="2 3" key="1">
    <citation type="submission" date="2007-10" db="EMBL/GenBank/DDBJ databases">
        <title>Complete sequence of Caldivirga maquilingensis IC-167.</title>
        <authorList>
            <consortium name="US DOE Joint Genome Institute"/>
            <person name="Copeland A."/>
            <person name="Lucas S."/>
            <person name="Lapidus A."/>
            <person name="Barry K."/>
            <person name="Glavina del Rio T."/>
            <person name="Dalin E."/>
            <person name="Tice H."/>
            <person name="Pitluck S."/>
            <person name="Saunders E."/>
            <person name="Brettin T."/>
            <person name="Bruce D."/>
            <person name="Detter J.C."/>
            <person name="Han C."/>
            <person name="Schmutz J."/>
            <person name="Larimer F."/>
            <person name="Land M."/>
            <person name="Hauser L."/>
            <person name="Kyrpides N."/>
            <person name="Ivanova N."/>
            <person name="Biddle J.F."/>
            <person name="Zhang Z."/>
            <person name="Fitz-Gibbon S.T."/>
            <person name="Lowe T.M."/>
            <person name="Saltikov C."/>
            <person name="House C.H."/>
            <person name="Richardson P."/>
        </authorList>
    </citation>
    <scope>NUCLEOTIDE SEQUENCE [LARGE SCALE GENOMIC DNA]</scope>
    <source>
        <strain evidence="3">ATCC 700844 / DSM 13496 / JCM 10307 / IC-167</strain>
    </source>
</reference>
<keyword evidence="1" id="KW-0472">Membrane</keyword>
<accession>A8MBB3</accession>
<dbReference type="KEGG" id="cma:Cmaq_0357"/>
<dbReference type="Pfam" id="PF06168">
    <property type="entry name" value="DUF981"/>
    <property type="match status" value="1"/>
</dbReference>
<dbReference type="STRING" id="397948.Cmaq_0357"/>
<dbReference type="OrthoDB" id="57193at2157"/>
<dbReference type="HOGENOM" id="CLU_113596_0_0_2"/>
<dbReference type="GeneID" id="5708649"/>
<dbReference type="AlphaFoldDB" id="A8MBB3"/>
<evidence type="ECO:0000313" key="3">
    <source>
        <dbReference type="Proteomes" id="UP000001137"/>
    </source>
</evidence>
<protein>
    <recommendedName>
        <fullName evidence="4">DUF981 family protein</fullName>
    </recommendedName>
</protein>
<evidence type="ECO:0008006" key="4">
    <source>
        <dbReference type="Google" id="ProtNLM"/>
    </source>
</evidence>
<evidence type="ECO:0000313" key="2">
    <source>
        <dbReference type="EMBL" id="ABW01203.1"/>
    </source>
</evidence>
<name>A8MBB3_CALMQ</name>
<sequence>MALFMDPLDIFLMILGATLLSTAYTVWLTTRPIKEEDPPSEQAIARSEVTTRRSATECPATIKALSFYYMGVGAFALATGIWGLATWPLPSSYNIVLMDPWALFGVAALIVGLALYFAGSLNAASIPLAFLGIIPIVYGVDIIKYHLTTEPSLAAALYILTGLAPLLSPLVYMTNGRSMGRYMGYVVMVILILAGLIAYIIGVGATFEHTAGWVKWTPWYG</sequence>
<feature type="transmembrane region" description="Helical" evidence="1">
    <location>
        <begin position="12"/>
        <end position="30"/>
    </location>
</feature>
<evidence type="ECO:0000256" key="1">
    <source>
        <dbReference type="SAM" id="Phobius"/>
    </source>
</evidence>
<keyword evidence="1" id="KW-0812">Transmembrane</keyword>
<dbReference type="Proteomes" id="UP000001137">
    <property type="component" value="Chromosome"/>
</dbReference>
<feature type="transmembrane region" description="Helical" evidence="1">
    <location>
        <begin position="126"/>
        <end position="147"/>
    </location>
</feature>